<protein>
    <submittedName>
        <fullName evidence="1">Methyltransferase, FkbM family</fullName>
    </submittedName>
</protein>
<evidence type="ECO:0000313" key="1">
    <source>
        <dbReference type="EMBL" id="SFL39370.1"/>
    </source>
</evidence>
<evidence type="ECO:0000313" key="2">
    <source>
        <dbReference type="Proteomes" id="UP000199144"/>
    </source>
</evidence>
<proteinExistence type="predicted"/>
<dbReference type="SUPFAM" id="SSF53335">
    <property type="entry name" value="S-adenosyl-L-methionine-dependent methyltransferases"/>
    <property type="match status" value="1"/>
</dbReference>
<keyword evidence="1" id="KW-0808">Transferase</keyword>
<accession>A0A1I4HC75</accession>
<dbReference type="OrthoDB" id="456767at2"/>
<dbReference type="Gene3D" id="3.40.50.150">
    <property type="entry name" value="Vaccinia Virus protein VP39"/>
    <property type="match status" value="1"/>
</dbReference>
<keyword evidence="2" id="KW-1185">Reference proteome</keyword>
<dbReference type="GO" id="GO:0008168">
    <property type="term" value="F:methyltransferase activity"/>
    <property type="evidence" value="ECO:0007669"/>
    <property type="project" value="UniProtKB-KW"/>
</dbReference>
<dbReference type="GO" id="GO:0032259">
    <property type="term" value="P:methylation"/>
    <property type="evidence" value="ECO:0007669"/>
    <property type="project" value="UniProtKB-KW"/>
</dbReference>
<dbReference type="InterPro" id="IPR006342">
    <property type="entry name" value="FkbM_mtfrase"/>
</dbReference>
<dbReference type="RefSeq" id="WP_093089935.1">
    <property type="nucleotide sequence ID" value="NZ_FOTQ01000001.1"/>
</dbReference>
<dbReference type="CDD" id="cd02440">
    <property type="entry name" value="AdoMet_MTases"/>
    <property type="match status" value="1"/>
</dbReference>
<organism evidence="1 2">
    <name type="scientific">Shimia aestuarii</name>
    <dbReference type="NCBI Taxonomy" id="254406"/>
    <lineage>
        <taxon>Bacteria</taxon>
        <taxon>Pseudomonadati</taxon>
        <taxon>Pseudomonadota</taxon>
        <taxon>Alphaproteobacteria</taxon>
        <taxon>Rhodobacterales</taxon>
        <taxon>Roseobacteraceae</taxon>
    </lineage>
</organism>
<dbReference type="EMBL" id="FOTQ01000001">
    <property type="protein sequence ID" value="SFL39370.1"/>
    <property type="molecule type" value="Genomic_DNA"/>
</dbReference>
<reference evidence="1 2" key="1">
    <citation type="submission" date="2016-10" db="EMBL/GenBank/DDBJ databases">
        <authorList>
            <person name="de Groot N.N."/>
        </authorList>
    </citation>
    <scope>NUCLEOTIDE SEQUENCE [LARGE SCALE GENOMIC DNA]</scope>
    <source>
        <strain evidence="1 2">DSM 15283</strain>
    </source>
</reference>
<name>A0A1I4HC75_9RHOB</name>
<dbReference type="PANTHER" id="PTHR34203:SF15">
    <property type="entry name" value="SLL1173 PROTEIN"/>
    <property type="match status" value="1"/>
</dbReference>
<dbReference type="InterPro" id="IPR052514">
    <property type="entry name" value="SAM-dependent_MTase"/>
</dbReference>
<dbReference type="NCBIfam" id="TIGR01444">
    <property type="entry name" value="fkbM_fam"/>
    <property type="match status" value="1"/>
</dbReference>
<sequence length="229" mass="25331">MTVYTLKGVEIGLPEFLVGTAIEDKIRAGEYESKESDAALKRLRKGWKVLELGAGLGFVSSVCASVVGAENVISVEANPQMLDPVRANLERNGFGGVTLLHGAVVGDDHEEETVRFRAGKLFWGGSIVEEGKSHDDMVEVPALPMSHLLAIYEPKFVMMDIEGAEAHLFERPWPRCVKHVVMEIHPSRYESKQVIRKMVDCMSKSGLTYDPVMSNGRTLGFMRVAKGRR</sequence>
<dbReference type="Pfam" id="PF01135">
    <property type="entry name" value="PCMT"/>
    <property type="match status" value="1"/>
</dbReference>
<dbReference type="STRING" id="254406.SAMN04488042_10124"/>
<dbReference type="InterPro" id="IPR029063">
    <property type="entry name" value="SAM-dependent_MTases_sf"/>
</dbReference>
<dbReference type="Proteomes" id="UP000199144">
    <property type="component" value="Unassembled WGS sequence"/>
</dbReference>
<gene>
    <name evidence="1" type="ORF">SAMN04488042_10124</name>
</gene>
<keyword evidence="1" id="KW-0489">Methyltransferase</keyword>
<dbReference type="PANTHER" id="PTHR34203">
    <property type="entry name" value="METHYLTRANSFERASE, FKBM FAMILY PROTEIN"/>
    <property type="match status" value="1"/>
</dbReference>
<dbReference type="AlphaFoldDB" id="A0A1I4HC75"/>